<sequence>MSNLLAAGITGLVTGSVACAAVLLIALPSSNEQHGPKTLTSTGSELPTDLAAAVQQIDANQALLRDTFEMRQTGLEQRLDEVVGMLNRREVVPSAVASEMERAGPDTAAAAAPVPGDPQFEQAVAAAITRIEEREAAERDAEREQREADRMEERIAELTQSLGLNAYQQTEMRTLMIDNNAKTEEMRDKMRSGEIDRTEIRDSFEAIRTEMDESLAGFLTPAQYDQYKEENNNRWGGFGGGGGRGNRDTGGGPGGGAPGGSF</sequence>
<dbReference type="EMBL" id="CP036290">
    <property type="protein sequence ID" value="QDU86128.1"/>
    <property type="molecule type" value="Genomic_DNA"/>
</dbReference>
<organism evidence="3 4">
    <name type="scientific">Rohdeia mirabilis</name>
    <dbReference type="NCBI Taxonomy" id="2528008"/>
    <lineage>
        <taxon>Bacteria</taxon>
        <taxon>Pseudomonadati</taxon>
        <taxon>Planctomycetota</taxon>
        <taxon>Planctomycetia</taxon>
        <taxon>Planctomycetia incertae sedis</taxon>
        <taxon>Rohdeia</taxon>
    </lineage>
</organism>
<reference evidence="3 4" key="1">
    <citation type="submission" date="2019-02" db="EMBL/GenBank/DDBJ databases">
        <title>Deep-cultivation of Planctomycetes and their phenomic and genomic characterization uncovers novel biology.</title>
        <authorList>
            <person name="Wiegand S."/>
            <person name="Jogler M."/>
            <person name="Boedeker C."/>
            <person name="Pinto D."/>
            <person name="Vollmers J."/>
            <person name="Rivas-Marin E."/>
            <person name="Kohn T."/>
            <person name="Peeters S.H."/>
            <person name="Heuer A."/>
            <person name="Rast P."/>
            <person name="Oberbeckmann S."/>
            <person name="Bunk B."/>
            <person name="Jeske O."/>
            <person name="Meyerdierks A."/>
            <person name="Storesund J.E."/>
            <person name="Kallscheuer N."/>
            <person name="Luecker S."/>
            <person name="Lage O.M."/>
            <person name="Pohl T."/>
            <person name="Merkel B.J."/>
            <person name="Hornburger P."/>
            <person name="Mueller R.-W."/>
            <person name="Bruemmer F."/>
            <person name="Labrenz M."/>
            <person name="Spormann A.M."/>
            <person name="Op den Camp H."/>
            <person name="Overmann J."/>
            <person name="Amann R."/>
            <person name="Jetten M.S.M."/>
            <person name="Mascher T."/>
            <person name="Medema M.H."/>
            <person name="Devos D.P."/>
            <person name="Kaster A.-K."/>
            <person name="Ovreas L."/>
            <person name="Rohde M."/>
            <person name="Galperin M.Y."/>
            <person name="Jogler C."/>
        </authorList>
    </citation>
    <scope>NUCLEOTIDE SEQUENCE [LARGE SCALE GENOMIC DNA]</scope>
    <source>
        <strain evidence="3 4">Pla163</strain>
    </source>
</reference>
<dbReference type="AlphaFoldDB" id="A0A518D3T7"/>
<dbReference type="RefSeq" id="WP_145190793.1">
    <property type="nucleotide sequence ID" value="NZ_CP036290.1"/>
</dbReference>
<evidence type="ECO:0008006" key="5">
    <source>
        <dbReference type="Google" id="ProtNLM"/>
    </source>
</evidence>
<feature type="compositionally biased region" description="Gly residues" evidence="2">
    <location>
        <begin position="236"/>
        <end position="262"/>
    </location>
</feature>
<keyword evidence="4" id="KW-1185">Reference proteome</keyword>
<name>A0A518D3T7_9BACT</name>
<protein>
    <recommendedName>
        <fullName evidence="5">LTXXQ motif protein</fullName>
    </recommendedName>
</protein>
<evidence type="ECO:0000313" key="3">
    <source>
        <dbReference type="EMBL" id="QDU86128.1"/>
    </source>
</evidence>
<accession>A0A518D3T7</accession>
<dbReference type="Proteomes" id="UP000319342">
    <property type="component" value="Chromosome"/>
</dbReference>
<evidence type="ECO:0000256" key="1">
    <source>
        <dbReference type="SAM" id="Coils"/>
    </source>
</evidence>
<proteinExistence type="predicted"/>
<feature type="coiled-coil region" evidence="1">
    <location>
        <begin position="134"/>
        <end position="161"/>
    </location>
</feature>
<gene>
    <name evidence="3" type="ORF">Pla163_32770</name>
</gene>
<keyword evidence="1" id="KW-0175">Coiled coil</keyword>
<feature type="region of interest" description="Disordered" evidence="2">
    <location>
        <begin position="230"/>
        <end position="262"/>
    </location>
</feature>
<evidence type="ECO:0000313" key="4">
    <source>
        <dbReference type="Proteomes" id="UP000319342"/>
    </source>
</evidence>
<evidence type="ECO:0000256" key="2">
    <source>
        <dbReference type="SAM" id="MobiDB-lite"/>
    </source>
</evidence>